<dbReference type="OrthoDB" id="5919228at2759"/>
<reference evidence="3 4" key="1">
    <citation type="submission" date="2012-05" db="EMBL/GenBank/DDBJ databases">
        <title>Recombination and specialization in a pathogen metapopulation.</title>
        <authorList>
            <person name="Gardiner A."/>
            <person name="Kemen E."/>
            <person name="Schultz-Larsen T."/>
            <person name="MacLean D."/>
            <person name="Van Oosterhout C."/>
            <person name="Jones J.D.G."/>
        </authorList>
    </citation>
    <scope>NUCLEOTIDE SEQUENCE [LARGE SCALE GENOMIC DNA]</scope>
    <source>
        <strain evidence="3 4">Ac Nc2</strain>
    </source>
</reference>
<accession>A0A024FZR7</accession>
<sequence length="474" mass="53390">MPSCISYESNASEFIQDDFQQTASSYGGFSASPLHQYESRNQNGSNNLLTSRFQDGGSNISILSLPEPIKSSSSSPSSSTDSKRPQAGKKRKRVVLSIFEKHQVLQRLDLGEQPVVIARDFGISRQQVSDIKKKKESILSFCVDAKHLSSLRKKTLRGTQNDYHPGVEQELYRWIIRQRKLGRNVTSDLLMARVADLFTQYMSNGVIGTLNRFRCSCDGTIKIQASEDQSTYSLIPCVSMKYSNTSIHNWLRHFKRAHRIRQLSADELAKLPETFTSAMDTFVIHESTKHENSFTLAISDYRDENELLTSNSAFFAPQAWSIQPNVSILTESVESLRQKYSTPSPSQCDIIMRTCTHPGENIQNCMFLEADEPVPSKQASLSRAIPPRLTHTSSSANVREDVIKLYTTANRFDNPLLSSHLVSSFTTATAPSVMTRFQAISKQMEQLERTVNSKLHSLEARLTALRKSMMKSHN</sequence>
<dbReference type="InterPro" id="IPR009057">
    <property type="entry name" value="Homeodomain-like_sf"/>
</dbReference>
<dbReference type="GO" id="GO:0003677">
    <property type="term" value="F:DNA binding"/>
    <property type="evidence" value="ECO:0007669"/>
    <property type="project" value="InterPro"/>
</dbReference>
<organism evidence="3 4">
    <name type="scientific">Albugo candida</name>
    <dbReference type="NCBI Taxonomy" id="65357"/>
    <lineage>
        <taxon>Eukaryota</taxon>
        <taxon>Sar</taxon>
        <taxon>Stramenopiles</taxon>
        <taxon>Oomycota</taxon>
        <taxon>Peronosporomycetes</taxon>
        <taxon>Albuginales</taxon>
        <taxon>Albuginaceae</taxon>
        <taxon>Albugo</taxon>
    </lineage>
</organism>
<evidence type="ECO:0000313" key="3">
    <source>
        <dbReference type="EMBL" id="CCI40094.1"/>
    </source>
</evidence>
<feature type="domain" description="HTH psq-type" evidence="2">
    <location>
        <begin position="90"/>
        <end position="141"/>
    </location>
</feature>
<dbReference type="Pfam" id="PF04218">
    <property type="entry name" value="CENP-B_N"/>
    <property type="match status" value="1"/>
</dbReference>
<dbReference type="InParanoid" id="A0A024FZR7"/>
<name>A0A024FZR7_9STRA</name>
<dbReference type="Gene3D" id="1.10.10.60">
    <property type="entry name" value="Homeodomain-like"/>
    <property type="match status" value="1"/>
</dbReference>
<dbReference type="SUPFAM" id="SSF46689">
    <property type="entry name" value="Homeodomain-like"/>
    <property type="match status" value="1"/>
</dbReference>
<protein>
    <recommendedName>
        <fullName evidence="2">HTH psq-type domain-containing protein</fullName>
    </recommendedName>
</protein>
<dbReference type="STRING" id="65357.A0A024FZR7"/>
<dbReference type="EMBL" id="CAIX01000005">
    <property type="protein sequence ID" value="CCI40094.1"/>
    <property type="molecule type" value="Genomic_DNA"/>
</dbReference>
<proteinExistence type="predicted"/>
<feature type="compositionally biased region" description="Low complexity" evidence="1">
    <location>
        <begin position="64"/>
        <end position="79"/>
    </location>
</feature>
<gene>
    <name evidence="3" type="ORF">BN9_008780</name>
</gene>
<keyword evidence="4" id="KW-1185">Reference proteome</keyword>
<dbReference type="Proteomes" id="UP000053237">
    <property type="component" value="Unassembled WGS sequence"/>
</dbReference>
<evidence type="ECO:0000256" key="1">
    <source>
        <dbReference type="SAM" id="MobiDB-lite"/>
    </source>
</evidence>
<dbReference type="AlphaFoldDB" id="A0A024FZR7"/>
<evidence type="ECO:0000313" key="4">
    <source>
        <dbReference type="Proteomes" id="UP000053237"/>
    </source>
</evidence>
<evidence type="ECO:0000259" key="2">
    <source>
        <dbReference type="Pfam" id="PF04218"/>
    </source>
</evidence>
<feature type="region of interest" description="Disordered" evidence="1">
    <location>
        <begin position="64"/>
        <end position="89"/>
    </location>
</feature>
<comment type="caution">
    <text evidence="3">The sequence shown here is derived from an EMBL/GenBank/DDBJ whole genome shotgun (WGS) entry which is preliminary data.</text>
</comment>
<dbReference type="InterPro" id="IPR007889">
    <property type="entry name" value="HTH_Psq"/>
</dbReference>